<dbReference type="EMBL" id="OZ034819">
    <property type="protein sequence ID" value="CAL1396117.1"/>
    <property type="molecule type" value="Genomic_DNA"/>
</dbReference>
<protein>
    <submittedName>
        <fullName evidence="2">Uncharacterized protein</fullName>
    </submittedName>
</protein>
<reference evidence="2 3" key="1">
    <citation type="submission" date="2024-04" db="EMBL/GenBank/DDBJ databases">
        <authorList>
            <person name="Fracassetti M."/>
        </authorList>
    </citation>
    <scope>NUCLEOTIDE SEQUENCE [LARGE SCALE GENOMIC DNA]</scope>
</reference>
<feature type="compositionally biased region" description="Basic and acidic residues" evidence="1">
    <location>
        <begin position="27"/>
        <end position="47"/>
    </location>
</feature>
<dbReference type="Proteomes" id="UP001497516">
    <property type="component" value="Chromosome 6"/>
</dbReference>
<name>A0AAV2FDN7_9ROSI</name>
<feature type="region of interest" description="Disordered" evidence="1">
    <location>
        <begin position="27"/>
        <end position="69"/>
    </location>
</feature>
<evidence type="ECO:0000313" key="2">
    <source>
        <dbReference type="EMBL" id="CAL1396117.1"/>
    </source>
</evidence>
<sequence>MPPLAITSDAGGEIERATIGEIRRRWQRDREARGGEIERRRAERSTGDDGNDWLENPSRLQTPSPLVSHRKIKTQIWSSSLYRL</sequence>
<evidence type="ECO:0000313" key="3">
    <source>
        <dbReference type="Proteomes" id="UP001497516"/>
    </source>
</evidence>
<gene>
    <name evidence="2" type="ORF">LTRI10_LOCUS36502</name>
</gene>
<proteinExistence type="predicted"/>
<keyword evidence="3" id="KW-1185">Reference proteome</keyword>
<evidence type="ECO:0000256" key="1">
    <source>
        <dbReference type="SAM" id="MobiDB-lite"/>
    </source>
</evidence>
<dbReference type="AlphaFoldDB" id="A0AAV2FDN7"/>
<accession>A0AAV2FDN7</accession>
<organism evidence="2 3">
    <name type="scientific">Linum trigynum</name>
    <dbReference type="NCBI Taxonomy" id="586398"/>
    <lineage>
        <taxon>Eukaryota</taxon>
        <taxon>Viridiplantae</taxon>
        <taxon>Streptophyta</taxon>
        <taxon>Embryophyta</taxon>
        <taxon>Tracheophyta</taxon>
        <taxon>Spermatophyta</taxon>
        <taxon>Magnoliopsida</taxon>
        <taxon>eudicotyledons</taxon>
        <taxon>Gunneridae</taxon>
        <taxon>Pentapetalae</taxon>
        <taxon>rosids</taxon>
        <taxon>fabids</taxon>
        <taxon>Malpighiales</taxon>
        <taxon>Linaceae</taxon>
        <taxon>Linum</taxon>
    </lineage>
</organism>